<accession>A0A0S4J4H4</accession>
<keyword evidence="2" id="KW-0812">Transmembrane</keyword>
<evidence type="ECO:0000256" key="1">
    <source>
        <dbReference type="SAM" id="MobiDB-lite"/>
    </source>
</evidence>
<organism evidence="3 4">
    <name type="scientific">Bodo saltans</name>
    <name type="common">Flagellated protozoan</name>
    <dbReference type="NCBI Taxonomy" id="75058"/>
    <lineage>
        <taxon>Eukaryota</taxon>
        <taxon>Discoba</taxon>
        <taxon>Euglenozoa</taxon>
        <taxon>Kinetoplastea</taxon>
        <taxon>Metakinetoplastina</taxon>
        <taxon>Eubodonida</taxon>
        <taxon>Bodonidae</taxon>
        <taxon>Bodo</taxon>
    </lineage>
</organism>
<dbReference type="VEuPathDB" id="TriTrypDB:BSAL_91685"/>
<dbReference type="EMBL" id="CYKH01001247">
    <property type="protein sequence ID" value="CUG86129.1"/>
    <property type="molecule type" value="Genomic_DNA"/>
</dbReference>
<sequence length="163" mass="17976">MNNTNNAKLDAVVSKMKAQTAGANATPTSAPPPPLVGHGTPIVPPSLPFPSLGGRNPAAVVRDTNAMTKDTNDTLMRAIQMTERTNDLGGSALNSLGKQSELIRHSITTVEETHLNLRDSRRSLREMRLEYWKDRVGKALIILCLLLIIAFIVYEKWIKKFRS</sequence>
<dbReference type="OrthoDB" id="266279at2759"/>
<keyword evidence="4" id="KW-1185">Reference proteome</keyword>
<evidence type="ECO:0000313" key="3">
    <source>
        <dbReference type="EMBL" id="CUG86129.1"/>
    </source>
</evidence>
<dbReference type="SUPFAM" id="SSF58038">
    <property type="entry name" value="SNARE fusion complex"/>
    <property type="match status" value="1"/>
</dbReference>
<protein>
    <submittedName>
        <fullName evidence="3">QA-SNARE, putative</fullName>
    </submittedName>
</protein>
<name>A0A0S4J4H4_BODSA</name>
<gene>
    <name evidence="3" type="ORF">BSAL_91685</name>
</gene>
<evidence type="ECO:0000313" key="4">
    <source>
        <dbReference type="Proteomes" id="UP000051952"/>
    </source>
</evidence>
<feature type="transmembrane region" description="Helical" evidence="2">
    <location>
        <begin position="136"/>
        <end position="154"/>
    </location>
</feature>
<reference evidence="4" key="1">
    <citation type="submission" date="2015-09" db="EMBL/GenBank/DDBJ databases">
        <authorList>
            <consortium name="Pathogen Informatics"/>
        </authorList>
    </citation>
    <scope>NUCLEOTIDE SEQUENCE [LARGE SCALE GENOMIC DNA]</scope>
    <source>
        <strain evidence="4">Lake Konstanz</strain>
    </source>
</reference>
<dbReference type="Proteomes" id="UP000051952">
    <property type="component" value="Unassembled WGS sequence"/>
</dbReference>
<keyword evidence="2" id="KW-0472">Membrane</keyword>
<proteinExistence type="predicted"/>
<keyword evidence="2" id="KW-1133">Transmembrane helix</keyword>
<feature type="region of interest" description="Disordered" evidence="1">
    <location>
        <begin position="18"/>
        <end position="39"/>
    </location>
</feature>
<dbReference type="Gene3D" id="1.20.5.110">
    <property type="match status" value="1"/>
</dbReference>
<dbReference type="AlphaFoldDB" id="A0A0S4J4H4"/>
<evidence type="ECO:0000256" key="2">
    <source>
        <dbReference type="SAM" id="Phobius"/>
    </source>
</evidence>